<comment type="similarity">
    <text evidence="13">Belongs to the protein kinase superfamily. Tyr protein kinase family. Insulin receptor subfamily.</text>
</comment>
<dbReference type="GO" id="GO:0005524">
    <property type="term" value="F:ATP binding"/>
    <property type="evidence" value="ECO:0007669"/>
    <property type="project" value="UniProtKB-UniRule"/>
</dbReference>
<keyword evidence="5 14" id="KW-0547">Nucleotide-binding</keyword>
<evidence type="ECO:0000256" key="16">
    <source>
        <dbReference type="SAM" id="Phobius"/>
    </source>
</evidence>
<dbReference type="SMART" id="SM00219">
    <property type="entry name" value="TyrKc"/>
    <property type="match status" value="1"/>
</dbReference>
<evidence type="ECO:0000256" key="4">
    <source>
        <dbReference type="ARBA" id="ARBA00022729"/>
    </source>
</evidence>
<keyword evidence="11" id="KW-0325">Glycoprotein</keyword>
<name>A0A9P0EIT9_NEZVI</name>
<dbReference type="Gene3D" id="1.10.510.10">
    <property type="entry name" value="Transferase(Phosphotransferase) domain 1"/>
    <property type="match status" value="1"/>
</dbReference>
<organism evidence="20 21">
    <name type="scientific">Nezara viridula</name>
    <name type="common">Southern green stink bug</name>
    <name type="synonym">Cimex viridulus</name>
    <dbReference type="NCBI Taxonomy" id="85310"/>
    <lineage>
        <taxon>Eukaryota</taxon>
        <taxon>Metazoa</taxon>
        <taxon>Ecdysozoa</taxon>
        <taxon>Arthropoda</taxon>
        <taxon>Hexapoda</taxon>
        <taxon>Insecta</taxon>
        <taxon>Pterygota</taxon>
        <taxon>Neoptera</taxon>
        <taxon>Paraneoptera</taxon>
        <taxon>Hemiptera</taxon>
        <taxon>Heteroptera</taxon>
        <taxon>Panheteroptera</taxon>
        <taxon>Pentatomomorpha</taxon>
        <taxon>Pentatomoidea</taxon>
        <taxon>Pentatomidae</taxon>
        <taxon>Pentatominae</taxon>
        <taxon>Nezara</taxon>
    </lineage>
</organism>
<evidence type="ECO:0000259" key="18">
    <source>
        <dbReference type="PROSITE" id="PS50011"/>
    </source>
</evidence>
<dbReference type="Gene3D" id="2.60.120.1190">
    <property type="match status" value="1"/>
</dbReference>
<evidence type="ECO:0000256" key="7">
    <source>
        <dbReference type="ARBA" id="ARBA00022989"/>
    </source>
</evidence>
<dbReference type="CDD" id="cd00057">
    <property type="entry name" value="FA58C"/>
    <property type="match status" value="1"/>
</dbReference>
<evidence type="ECO:0000256" key="17">
    <source>
        <dbReference type="SAM" id="SignalP"/>
    </source>
</evidence>
<dbReference type="PROSITE" id="PS50011">
    <property type="entry name" value="PROTEIN_KINASE_DOM"/>
    <property type="match status" value="1"/>
</dbReference>
<evidence type="ECO:0000256" key="12">
    <source>
        <dbReference type="ARBA" id="ARBA00051243"/>
    </source>
</evidence>
<feature type="signal peptide" evidence="17">
    <location>
        <begin position="1"/>
        <end position="19"/>
    </location>
</feature>
<keyword evidence="21" id="KW-1185">Reference proteome</keyword>
<dbReference type="InterPro" id="IPR011009">
    <property type="entry name" value="Kinase-like_dom_sf"/>
</dbReference>
<dbReference type="GO" id="GO:0005518">
    <property type="term" value="F:collagen binding"/>
    <property type="evidence" value="ECO:0007669"/>
    <property type="project" value="TreeGrafter"/>
</dbReference>
<dbReference type="PRINTS" id="PR00109">
    <property type="entry name" value="TYRKINASE"/>
</dbReference>
<dbReference type="Pfam" id="PF00754">
    <property type="entry name" value="F5_F8_type_C"/>
    <property type="match status" value="1"/>
</dbReference>
<dbReference type="Pfam" id="PF07714">
    <property type="entry name" value="PK_Tyr_Ser-Thr"/>
    <property type="match status" value="1"/>
</dbReference>
<dbReference type="PROSITE" id="PS50022">
    <property type="entry name" value="FA58C_3"/>
    <property type="match status" value="1"/>
</dbReference>
<dbReference type="Proteomes" id="UP001152798">
    <property type="component" value="Chromosome 3"/>
</dbReference>
<feature type="binding site" evidence="14">
    <location>
        <position position="731"/>
    </location>
    <ligand>
        <name>ATP</name>
        <dbReference type="ChEBI" id="CHEBI:30616"/>
    </ligand>
</feature>
<dbReference type="GO" id="GO:0005886">
    <property type="term" value="C:plasma membrane"/>
    <property type="evidence" value="ECO:0007669"/>
    <property type="project" value="UniProtKB-SubCell"/>
</dbReference>
<dbReference type="InterPro" id="IPR020635">
    <property type="entry name" value="Tyr_kinase_cat_dom"/>
</dbReference>
<evidence type="ECO:0000256" key="2">
    <source>
        <dbReference type="ARBA" id="ARBA00022475"/>
    </source>
</evidence>
<evidence type="ECO:0000256" key="1">
    <source>
        <dbReference type="ARBA" id="ARBA00004251"/>
    </source>
</evidence>
<evidence type="ECO:0000313" key="20">
    <source>
        <dbReference type="EMBL" id="CAH1395256.1"/>
    </source>
</evidence>
<evidence type="ECO:0000256" key="14">
    <source>
        <dbReference type="PROSITE-ProRule" id="PRU10141"/>
    </source>
</evidence>
<keyword evidence="4 17" id="KW-0732">Signal</keyword>
<evidence type="ECO:0000256" key="9">
    <source>
        <dbReference type="ARBA" id="ARBA00023157"/>
    </source>
</evidence>
<gene>
    <name evidence="20" type="ORF">NEZAVI_LOCUS5566</name>
</gene>
<dbReference type="AlphaFoldDB" id="A0A9P0EIT9"/>
<dbReference type="GO" id="GO:0051897">
    <property type="term" value="P:positive regulation of phosphatidylinositol 3-kinase/protein kinase B signal transduction"/>
    <property type="evidence" value="ECO:0007669"/>
    <property type="project" value="TreeGrafter"/>
</dbReference>
<keyword evidence="10" id="KW-0675">Receptor</keyword>
<feature type="domain" description="Protein kinase" evidence="18">
    <location>
        <begin position="692"/>
        <end position="1001"/>
    </location>
</feature>
<evidence type="ECO:0000256" key="3">
    <source>
        <dbReference type="ARBA" id="ARBA00022692"/>
    </source>
</evidence>
<evidence type="ECO:0000256" key="15">
    <source>
        <dbReference type="SAM" id="MobiDB-lite"/>
    </source>
</evidence>
<protein>
    <recommendedName>
        <fullName evidence="22">Discoidin domain-containing receptor 2-like</fullName>
    </recommendedName>
</protein>
<dbReference type="Pfam" id="PF21114">
    <property type="entry name" value="DDR1-2_DS-like"/>
    <property type="match status" value="1"/>
</dbReference>
<dbReference type="InterPro" id="IPR048525">
    <property type="entry name" value="DDR1-2_DS-like"/>
</dbReference>
<dbReference type="PANTHER" id="PTHR24416">
    <property type="entry name" value="TYROSINE-PROTEIN KINASE RECEPTOR"/>
    <property type="match status" value="1"/>
</dbReference>
<comment type="catalytic activity">
    <reaction evidence="12">
        <text>L-tyrosyl-[protein] + ATP = O-phospho-L-tyrosyl-[protein] + ADP + H(+)</text>
        <dbReference type="Rhea" id="RHEA:10596"/>
        <dbReference type="Rhea" id="RHEA-COMP:10136"/>
        <dbReference type="Rhea" id="RHEA-COMP:20101"/>
        <dbReference type="ChEBI" id="CHEBI:15378"/>
        <dbReference type="ChEBI" id="CHEBI:30616"/>
        <dbReference type="ChEBI" id="CHEBI:46858"/>
        <dbReference type="ChEBI" id="CHEBI:61978"/>
        <dbReference type="ChEBI" id="CHEBI:456216"/>
        <dbReference type="EC" id="2.7.10.1"/>
    </reaction>
</comment>
<feature type="domain" description="F5/8 type C" evidence="19">
    <location>
        <begin position="25"/>
        <end position="181"/>
    </location>
</feature>
<evidence type="ECO:0000259" key="19">
    <source>
        <dbReference type="PROSITE" id="PS50022"/>
    </source>
</evidence>
<dbReference type="InterPro" id="IPR017441">
    <property type="entry name" value="Protein_kinase_ATP_BS"/>
</dbReference>
<dbReference type="InterPro" id="IPR000719">
    <property type="entry name" value="Prot_kinase_dom"/>
</dbReference>
<evidence type="ECO:0000256" key="6">
    <source>
        <dbReference type="ARBA" id="ARBA00022840"/>
    </source>
</evidence>
<evidence type="ECO:0000256" key="8">
    <source>
        <dbReference type="ARBA" id="ARBA00023136"/>
    </source>
</evidence>
<dbReference type="Gene3D" id="2.60.120.260">
    <property type="entry name" value="Galactose-binding domain-like"/>
    <property type="match status" value="1"/>
</dbReference>
<keyword evidence="2" id="KW-1003">Cell membrane</keyword>
<keyword evidence="8 16" id="KW-0472">Membrane</keyword>
<dbReference type="InterPro" id="IPR050122">
    <property type="entry name" value="RTK"/>
</dbReference>
<dbReference type="OrthoDB" id="6071166at2759"/>
<comment type="subcellular location">
    <subcellularLocation>
        <location evidence="1">Cell membrane</location>
        <topology evidence="1">Single-pass type I membrane protein</topology>
    </subcellularLocation>
</comment>
<dbReference type="InterPro" id="IPR008979">
    <property type="entry name" value="Galactose-bd-like_sf"/>
</dbReference>
<dbReference type="PROSITE" id="PS00107">
    <property type="entry name" value="PROTEIN_KINASE_ATP"/>
    <property type="match status" value="1"/>
</dbReference>
<feature type="chain" id="PRO_5040266347" description="Discoidin domain-containing receptor 2-like" evidence="17">
    <location>
        <begin position="20"/>
        <end position="1012"/>
    </location>
</feature>
<feature type="region of interest" description="Disordered" evidence="15">
    <location>
        <begin position="650"/>
        <end position="671"/>
    </location>
</feature>
<dbReference type="Gene3D" id="3.30.200.20">
    <property type="entry name" value="Phosphorylase Kinase, domain 1"/>
    <property type="match status" value="2"/>
</dbReference>
<evidence type="ECO:0000256" key="13">
    <source>
        <dbReference type="ARBA" id="ARBA00061639"/>
    </source>
</evidence>
<dbReference type="InterPro" id="IPR008266">
    <property type="entry name" value="Tyr_kinase_AS"/>
</dbReference>
<dbReference type="PANTHER" id="PTHR24416:SF579">
    <property type="entry name" value="DISCOIDIN DOMAIN-CONTAINING RECEPTOR 2-LIKE PROTEIN"/>
    <property type="match status" value="1"/>
</dbReference>
<sequence length="1012" mass="114422">MAQSTLLILATLVTPLISALDTSQCIAPMGMESGMIPDEDISASSSFDSGNVGPQHGRVRTENHGGAWCPKQQITTEPKEWLEIDLHSVHVITGAETQGRFGNGQGQEFAEAYVLEYWRPRLGKWVRYRNIKGKEVIEGNKNTYLGAKRDLDPPIWASKIRFYPYSFHRRTVCMRVEIYGCYWNDGIVSYSMPQGDKRGPAWEFFDATYDGHWDSELQRGLGQLTDGKVGPENFKMGYDYGKGAGWVGWRNDTRANQPIEIKFEFDKVREFNSVHLYCNNEFTKDIQVFSEVKIMFSVGGTYYYGDPISFSYMEDRIFEYNRNVSIKLHRRVGRFVKLQLHFAARWIMISEVTFDSASDLKKVFTKQVAIRKEEGTEIRKNSIIISISSGAPIITEYLVIRADPPSTTALTNKLLNVFPFPILTMAHSEFPSYPEEETKVGGGLLENWPDVAHGNFTPELPPNHERLPVQSDVFIVDKEQNRPQSEIPVAKQDDHTYMAVIIGILMAVIILLAVCIFLIVSRHRQRKCFASPLAAKSVLPGAISSAGSSCGTEKAYSSKGTLPLGPDTALLMDMKSDEYQEPYQALKYAPYYSYSTVVMEMRDALDKQPHPSDTSYDYAVPEVANNTLPLLSGENPPLPLVQDNKESLYHSKGTSRSKEDKTKKTPTPQDVLTALKRRLEQTSVPEFPRHRLRMVTQLGEGAFGTVYVAEADGIPEYGLNASLGKRLVAVKFLLRNATVKEKFTSNTLFKMSGPPVLFYDNLCDFFLLLNDRDVRILGALEDVNIARVLGVCWREEPFCVVMEYLEHGDLTQFLKTHVPAETTHTLPLGVKTLSFNCLLYMATQIASGMRYLESLNFVHRDLATRNCLVGKAYQIKISDFGTDNEAYASDYYNVNGSMPLPVRWMAWESVFMGKYTTKSDVWSFGVTLWEILCLCRRRPFDSLTDAEVVENLAHLRDETGGFEPLPRPPVPCTKDIADLMAECWRTSEIQRPTFCQIHLFLQRKNLGYAPVS</sequence>
<dbReference type="GO" id="GO:0043235">
    <property type="term" value="C:receptor complex"/>
    <property type="evidence" value="ECO:0007669"/>
    <property type="project" value="TreeGrafter"/>
</dbReference>
<dbReference type="FunFam" id="2.60.120.260:FF:000007">
    <property type="entry name" value="Discoidin domain receptor tyrosine kinase 1"/>
    <property type="match status" value="1"/>
</dbReference>
<dbReference type="SMART" id="SM00231">
    <property type="entry name" value="FA58C"/>
    <property type="match status" value="1"/>
</dbReference>
<evidence type="ECO:0000256" key="10">
    <source>
        <dbReference type="ARBA" id="ARBA00023170"/>
    </source>
</evidence>
<accession>A0A9P0EIT9</accession>
<evidence type="ECO:0000256" key="5">
    <source>
        <dbReference type="ARBA" id="ARBA00022741"/>
    </source>
</evidence>
<dbReference type="InterPro" id="IPR001245">
    <property type="entry name" value="Ser-Thr/Tyr_kinase_cat_dom"/>
</dbReference>
<dbReference type="GO" id="GO:0038062">
    <property type="term" value="F:protein tyrosine kinase collagen receptor activity"/>
    <property type="evidence" value="ECO:0007669"/>
    <property type="project" value="TreeGrafter"/>
</dbReference>
<evidence type="ECO:0000256" key="11">
    <source>
        <dbReference type="ARBA" id="ARBA00023180"/>
    </source>
</evidence>
<dbReference type="PROSITE" id="PS00109">
    <property type="entry name" value="PROTEIN_KINASE_TYR"/>
    <property type="match status" value="1"/>
</dbReference>
<keyword evidence="3 16" id="KW-0812">Transmembrane</keyword>
<evidence type="ECO:0008006" key="22">
    <source>
        <dbReference type="Google" id="ProtNLM"/>
    </source>
</evidence>
<dbReference type="InterPro" id="IPR000421">
    <property type="entry name" value="FA58C"/>
</dbReference>
<proteinExistence type="inferred from homology"/>
<keyword evidence="9" id="KW-1015">Disulfide bond</keyword>
<dbReference type="GO" id="GO:0048680">
    <property type="term" value="P:positive regulation of axon regeneration"/>
    <property type="evidence" value="ECO:0007669"/>
    <property type="project" value="UniProtKB-ARBA"/>
</dbReference>
<keyword evidence="7 16" id="KW-1133">Transmembrane helix</keyword>
<dbReference type="FunFam" id="1.10.510.10:FF:000053">
    <property type="entry name" value="Epithelial discoidin domain-containing receptor 1"/>
    <property type="match status" value="1"/>
</dbReference>
<feature type="transmembrane region" description="Helical" evidence="16">
    <location>
        <begin position="497"/>
        <end position="520"/>
    </location>
</feature>
<dbReference type="EMBL" id="OV725079">
    <property type="protein sequence ID" value="CAH1395256.1"/>
    <property type="molecule type" value="Genomic_DNA"/>
</dbReference>
<keyword evidence="6 14" id="KW-0067">ATP-binding</keyword>
<evidence type="ECO:0000313" key="21">
    <source>
        <dbReference type="Proteomes" id="UP001152798"/>
    </source>
</evidence>
<reference evidence="20" key="1">
    <citation type="submission" date="2022-01" db="EMBL/GenBank/DDBJ databases">
        <authorList>
            <person name="King R."/>
        </authorList>
    </citation>
    <scope>NUCLEOTIDE SEQUENCE</scope>
</reference>
<dbReference type="SUPFAM" id="SSF49785">
    <property type="entry name" value="Galactose-binding domain-like"/>
    <property type="match status" value="1"/>
</dbReference>
<dbReference type="SUPFAM" id="SSF56112">
    <property type="entry name" value="Protein kinase-like (PK-like)"/>
    <property type="match status" value="1"/>
</dbReference>
<dbReference type="PROSITE" id="PS01286">
    <property type="entry name" value="FA58C_2"/>
    <property type="match status" value="1"/>
</dbReference>